<dbReference type="InterPro" id="IPR039362">
    <property type="entry name" value="ATG29_sf"/>
</dbReference>
<evidence type="ECO:0000256" key="2">
    <source>
        <dbReference type="ARBA" id="ARBA00010082"/>
    </source>
</evidence>
<evidence type="ECO:0000256" key="6">
    <source>
        <dbReference type="ARBA" id="ARBA00023006"/>
    </source>
</evidence>
<evidence type="ECO:0000256" key="5">
    <source>
        <dbReference type="ARBA" id="ARBA00022927"/>
    </source>
</evidence>
<keyword evidence="4" id="KW-0813">Transport</keyword>
<feature type="compositionally biased region" description="Polar residues" evidence="7">
    <location>
        <begin position="100"/>
        <end position="112"/>
    </location>
</feature>
<reference evidence="9 10" key="1">
    <citation type="submission" date="2020-07" db="EMBL/GenBank/DDBJ databases">
        <title>The yeast mating-type switching endonuclease HO is a domesticated member of an unorthodox homing genetic element family.</title>
        <authorList>
            <person name="Coughlan A.Y."/>
            <person name="Lombardi L."/>
            <person name="Braun-Galleani S."/>
            <person name="Martos A.R."/>
            <person name="Galeote V."/>
            <person name="Bigey F."/>
            <person name="Dequin S."/>
            <person name="Byrne K.P."/>
            <person name="Wolfe K.H."/>
        </authorList>
    </citation>
    <scope>NUCLEOTIDE SEQUENCE [LARGE SCALE GENOMIC DNA]</scope>
    <source>
        <strain evidence="9 10">NRRL Y-6702</strain>
    </source>
</reference>
<dbReference type="GO" id="GO:0000407">
    <property type="term" value="C:phagophore assembly site"/>
    <property type="evidence" value="ECO:0007669"/>
    <property type="project" value="UniProtKB-SubCell"/>
</dbReference>
<dbReference type="GO" id="GO:0015031">
    <property type="term" value="P:protein transport"/>
    <property type="evidence" value="ECO:0007669"/>
    <property type="project" value="UniProtKB-KW"/>
</dbReference>
<dbReference type="PANTHER" id="PTHR40012">
    <property type="entry name" value="AUTOPHAGY-RELATED PROTEIN 29"/>
    <property type="match status" value="1"/>
</dbReference>
<dbReference type="Pfam" id="PF18388">
    <property type="entry name" value="ATG29_N"/>
    <property type="match status" value="1"/>
</dbReference>
<dbReference type="OrthoDB" id="21072at2759"/>
<dbReference type="InterPro" id="IPR040666">
    <property type="entry name" value="Atg29_N"/>
</dbReference>
<dbReference type="GeneID" id="59234321"/>
<keyword evidence="6" id="KW-0072">Autophagy</keyword>
<name>A0A7H9AWG4_ZYGMR</name>
<evidence type="ECO:0000259" key="8">
    <source>
        <dbReference type="Pfam" id="PF18388"/>
    </source>
</evidence>
<evidence type="ECO:0000256" key="7">
    <source>
        <dbReference type="SAM" id="MobiDB-lite"/>
    </source>
</evidence>
<feature type="domain" description="Atg29 N-terminal" evidence="8">
    <location>
        <begin position="7"/>
        <end position="60"/>
    </location>
</feature>
<keyword evidence="5" id="KW-0653">Protein transport</keyword>
<accession>A0A7H9AWG4</accession>
<gene>
    <name evidence="9" type="ORF">HG535_0A06270</name>
</gene>
<keyword evidence="10" id="KW-1185">Reference proteome</keyword>
<evidence type="ECO:0000256" key="4">
    <source>
        <dbReference type="ARBA" id="ARBA00022448"/>
    </source>
</evidence>
<dbReference type="EMBL" id="CP058604">
    <property type="protein sequence ID" value="QLG70685.1"/>
    <property type="molecule type" value="Genomic_DNA"/>
</dbReference>
<feature type="region of interest" description="Disordered" evidence="7">
    <location>
        <begin position="153"/>
        <end position="177"/>
    </location>
</feature>
<evidence type="ECO:0000256" key="1">
    <source>
        <dbReference type="ARBA" id="ARBA00004329"/>
    </source>
</evidence>
<dbReference type="InterPro" id="IPR039113">
    <property type="entry name" value="ATG29"/>
</dbReference>
<organism evidence="9 10">
    <name type="scientific">Zygotorulaspora mrakii</name>
    <name type="common">Zygosaccharomyces mrakii</name>
    <dbReference type="NCBI Taxonomy" id="42260"/>
    <lineage>
        <taxon>Eukaryota</taxon>
        <taxon>Fungi</taxon>
        <taxon>Dikarya</taxon>
        <taxon>Ascomycota</taxon>
        <taxon>Saccharomycotina</taxon>
        <taxon>Saccharomycetes</taxon>
        <taxon>Saccharomycetales</taxon>
        <taxon>Saccharomycetaceae</taxon>
        <taxon>Zygotorulaspora</taxon>
    </lineage>
</organism>
<dbReference type="GO" id="GO:0000045">
    <property type="term" value="P:autophagosome assembly"/>
    <property type="evidence" value="ECO:0007669"/>
    <property type="project" value="InterPro"/>
</dbReference>
<evidence type="ECO:0000256" key="3">
    <source>
        <dbReference type="ARBA" id="ARBA00013784"/>
    </source>
</evidence>
<dbReference type="AlphaFoldDB" id="A0A7H9AWG4"/>
<sequence>MNNKNTLVYVKVHGKRPDQFKDPIPFVWTRDKEKQLWQTISKLDNYQDQIDWDELSRNLEAPQYFLKKRSYKLSANHLKLLEQHIEARMKKNYHEEQEANKQQPDLTIKHSLSGNKESFRRQAYTEVDTEETTLRAFQKMQASKLLNRRKIYGGADKNGKNVGSNNDSDSDASSSLSISDSALEEALMDRLHL</sequence>
<comment type="similarity">
    <text evidence="2">Belongs to the ATG29 family.</text>
</comment>
<dbReference type="KEGG" id="zmk:HG535_0A06270"/>
<comment type="subcellular location">
    <subcellularLocation>
        <location evidence="1">Preautophagosomal structure</location>
    </subcellularLocation>
</comment>
<feature type="compositionally biased region" description="Low complexity" evidence="7">
    <location>
        <begin position="164"/>
        <end position="177"/>
    </location>
</feature>
<dbReference type="PANTHER" id="PTHR40012:SF1">
    <property type="entry name" value="AUTOPHAGY-RELATED PROTEIN 29"/>
    <property type="match status" value="1"/>
</dbReference>
<dbReference type="RefSeq" id="XP_037142413.1">
    <property type="nucleotide sequence ID" value="XM_037286518.1"/>
</dbReference>
<proteinExistence type="inferred from homology"/>
<dbReference type="Proteomes" id="UP000509704">
    <property type="component" value="Chromosome 1"/>
</dbReference>
<dbReference type="Gene3D" id="1.10.10.2570">
    <property type="match status" value="1"/>
</dbReference>
<evidence type="ECO:0000313" key="10">
    <source>
        <dbReference type="Proteomes" id="UP000509704"/>
    </source>
</evidence>
<feature type="region of interest" description="Disordered" evidence="7">
    <location>
        <begin position="93"/>
        <end position="112"/>
    </location>
</feature>
<protein>
    <recommendedName>
        <fullName evidence="3">Autophagy-related protein 29</fullName>
    </recommendedName>
</protein>
<evidence type="ECO:0000313" key="9">
    <source>
        <dbReference type="EMBL" id="QLG70685.1"/>
    </source>
</evidence>